<feature type="transmembrane region" description="Helical" evidence="11">
    <location>
        <begin position="108"/>
        <end position="130"/>
    </location>
</feature>
<feature type="transmembrane region" description="Helical" evidence="11">
    <location>
        <begin position="150"/>
        <end position="170"/>
    </location>
</feature>
<evidence type="ECO:0000256" key="4">
    <source>
        <dbReference type="ARBA" id="ARBA00022597"/>
    </source>
</evidence>
<dbReference type="OrthoDB" id="1601at2759"/>
<evidence type="ECO:0000313" key="13">
    <source>
        <dbReference type="Proteomes" id="UP000002038"/>
    </source>
</evidence>
<evidence type="ECO:0000256" key="5">
    <source>
        <dbReference type="ARBA" id="ARBA00022692"/>
    </source>
</evidence>
<evidence type="ECO:0000256" key="6">
    <source>
        <dbReference type="ARBA" id="ARBA00022824"/>
    </source>
</evidence>
<dbReference type="KEGG" id="bgh:BDBG_04977"/>
<organism evidence="12 13">
    <name type="scientific">Blastomyces gilchristii (strain SLH14081)</name>
    <name type="common">Blastomyces dermatitidis</name>
    <dbReference type="NCBI Taxonomy" id="559298"/>
    <lineage>
        <taxon>Eukaryota</taxon>
        <taxon>Fungi</taxon>
        <taxon>Dikarya</taxon>
        <taxon>Ascomycota</taxon>
        <taxon>Pezizomycotina</taxon>
        <taxon>Eurotiomycetes</taxon>
        <taxon>Eurotiomycetidae</taxon>
        <taxon>Onygenales</taxon>
        <taxon>Ajellomycetaceae</taxon>
        <taxon>Blastomyces</taxon>
    </lineage>
</organism>
<keyword evidence="6" id="KW-0256">Endoplasmic reticulum</keyword>
<sequence length="440" mass="48254">MARQKQKVPLQRTPSSGVMNAPPDLPEHRTRQTNCVTPGKTLSETAAKSSAAGSHHSDYPSLLRLVICVGGIYASFLSWGVLQEAITTTSYPLYAPTPDDPNPPKERWTYSVVLNTIQSFFAAITGFMYLYFSTPRGQKLPAVFPTTRILFPLILISVSSSLASPFGYASLGHIDYLTFILAKSCKLLPVMFLHLTIFRKRYPLYKYGVILLVTIGVATFTLHHPTSSKKKNSRNSNENGSSLYGLFLLSVNLLLDGLTNTTQDHIFSSPKLYSRFTGPQMMVAQNLLCTLLTITYLLVTPHLSTSILPLMPLPIDLSQTSELSSALAFLSRHPTATKDVIAFAACGAVGQLFIFHTLAHFSSLLLVTVTVTRKMLTMVLSVMWFGHRLSGGQWIGVGLVFGGIGAEGLMQKREKAKKLAAKEKEKMNGSNMSGKGEKEL</sequence>
<keyword evidence="5 11" id="KW-0812">Transmembrane</keyword>
<feature type="transmembrane region" description="Helical" evidence="11">
    <location>
        <begin position="243"/>
        <end position="262"/>
    </location>
</feature>
<evidence type="ECO:0000256" key="3">
    <source>
        <dbReference type="ARBA" id="ARBA00022448"/>
    </source>
</evidence>
<dbReference type="GO" id="GO:0005789">
    <property type="term" value="C:endoplasmic reticulum membrane"/>
    <property type="evidence" value="ECO:0007669"/>
    <property type="project" value="UniProtKB-SubCell"/>
</dbReference>
<gene>
    <name evidence="12" type="ORF">BDBG_04977</name>
</gene>
<dbReference type="STRING" id="559298.A0A179UNC8"/>
<dbReference type="GeneID" id="8504789"/>
<feature type="transmembrane region" description="Helical" evidence="11">
    <location>
        <begin position="340"/>
        <end position="358"/>
    </location>
</feature>
<evidence type="ECO:0000256" key="2">
    <source>
        <dbReference type="ARBA" id="ARBA00010694"/>
    </source>
</evidence>
<comment type="similarity">
    <text evidence="2">Belongs to the nucleotide-sugar transporter family. SLC35B subfamily.</text>
</comment>
<evidence type="ECO:0000256" key="9">
    <source>
        <dbReference type="ARBA" id="ARBA00041103"/>
    </source>
</evidence>
<dbReference type="GO" id="GO:0005460">
    <property type="term" value="F:UDP-glucose transmembrane transporter activity"/>
    <property type="evidence" value="ECO:0007669"/>
    <property type="project" value="TreeGrafter"/>
</dbReference>
<dbReference type="GO" id="GO:0005459">
    <property type="term" value="F:UDP-galactose transmembrane transporter activity"/>
    <property type="evidence" value="ECO:0007669"/>
    <property type="project" value="TreeGrafter"/>
</dbReference>
<keyword evidence="13" id="KW-1185">Reference proteome</keyword>
<evidence type="ECO:0000256" key="1">
    <source>
        <dbReference type="ARBA" id="ARBA00004477"/>
    </source>
</evidence>
<dbReference type="RefSeq" id="XP_031578443.1">
    <property type="nucleotide sequence ID" value="XM_031721925.1"/>
</dbReference>
<feature type="region of interest" description="Disordered" evidence="10">
    <location>
        <begin position="1"/>
        <end position="37"/>
    </location>
</feature>
<protein>
    <recommendedName>
        <fullName evidence="9">UDP-galactose transporter homolog 1</fullName>
    </recommendedName>
</protein>
<comment type="subcellular location">
    <subcellularLocation>
        <location evidence="1">Endoplasmic reticulum membrane</location>
        <topology evidence="1">Multi-pass membrane protein</topology>
    </subcellularLocation>
</comment>
<proteinExistence type="inferred from homology"/>
<evidence type="ECO:0000256" key="10">
    <source>
        <dbReference type="SAM" id="MobiDB-lite"/>
    </source>
</evidence>
<feature type="transmembrane region" description="Helical" evidence="11">
    <location>
        <begin position="365"/>
        <end position="385"/>
    </location>
</feature>
<keyword evidence="8 11" id="KW-0472">Membrane</keyword>
<keyword evidence="4 12" id="KW-0762">Sugar transport</keyword>
<name>A0A179UNC8_BLAGS</name>
<feature type="region of interest" description="Disordered" evidence="10">
    <location>
        <begin position="421"/>
        <end position="440"/>
    </location>
</feature>
<dbReference type="VEuPathDB" id="FungiDB:BDBG_04977"/>
<feature type="transmembrane region" description="Helical" evidence="11">
    <location>
        <begin position="62"/>
        <end position="82"/>
    </location>
</feature>
<dbReference type="InterPro" id="IPR037185">
    <property type="entry name" value="EmrE-like"/>
</dbReference>
<evidence type="ECO:0000256" key="11">
    <source>
        <dbReference type="SAM" id="Phobius"/>
    </source>
</evidence>
<dbReference type="PANTHER" id="PTHR10778">
    <property type="entry name" value="SOLUTE CARRIER FAMILY 35 MEMBER B"/>
    <property type="match status" value="1"/>
</dbReference>
<feature type="transmembrane region" description="Helical" evidence="11">
    <location>
        <begin position="391"/>
        <end position="410"/>
    </location>
</feature>
<dbReference type="GO" id="GO:0000139">
    <property type="term" value="C:Golgi membrane"/>
    <property type="evidence" value="ECO:0007669"/>
    <property type="project" value="TreeGrafter"/>
</dbReference>
<feature type="transmembrane region" description="Helical" evidence="11">
    <location>
        <begin position="283"/>
        <end position="303"/>
    </location>
</feature>
<evidence type="ECO:0000256" key="8">
    <source>
        <dbReference type="ARBA" id="ARBA00023136"/>
    </source>
</evidence>
<evidence type="ECO:0000256" key="7">
    <source>
        <dbReference type="ARBA" id="ARBA00022989"/>
    </source>
</evidence>
<keyword evidence="7 11" id="KW-1133">Transmembrane helix</keyword>
<keyword evidence="3" id="KW-0813">Transport</keyword>
<dbReference type="Proteomes" id="UP000002038">
    <property type="component" value="Unassembled WGS sequence"/>
</dbReference>
<reference evidence="13" key="1">
    <citation type="journal article" date="2015" name="PLoS Genet.">
        <title>The dynamic genome and transcriptome of the human fungal pathogen Blastomyces and close relative Emmonsia.</title>
        <authorList>
            <person name="Munoz J.F."/>
            <person name="Gauthier G.M."/>
            <person name="Desjardins C.A."/>
            <person name="Gallo J.E."/>
            <person name="Holder J."/>
            <person name="Sullivan T.D."/>
            <person name="Marty A.J."/>
            <person name="Carmen J.C."/>
            <person name="Chen Z."/>
            <person name="Ding L."/>
            <person name="Gujja S."/>
            <person name="Magrini V."/>
            <person name="Misas E."/>
            <person name="Mitreva M."/>
            <person name="Priest M."/>
            <person name="Saif S."/>
            <person name="Whiston E.A."/>
            <person name="Young S."/>
            <person name="Zeng Q."/>
            <person name="Goldman W.E."/>
            <person name="Mardis E.R."/>
            <person name="Taylor J.W."/>
            <person name="McEwen J.G."/>
            <person name="Clay O.K."/>
            <person name="Klein B.S."/>
            <person name="Cuomo C.A."/>
        </authorList>
    </citation>
    <scope>NUCLEOTIDE SEQUENCE [LARGE SCALE GENOMIC DNA]</scope>
    <source>
        <strain evidence="13">SLH14081</strain>
    </source>
</reference>
<accession>A0A179UNC8</accession>
<dbReference type="EMBL" id="GG657455">
    <property type="protein sequence ID" value="OAT08738.1"/>
    <property type="molecule type" value="Genomic_DNA"/>
</dbReference>
<dbReference type="AlphaFoldDB" id="A0A179UNC8"/>
<feature type="transmembrane region" description="Helical" evidence="11">
    <location>
        <begin position="204"/>
        <end position="223"/>
    </location>
</feature>
<dbReference type="PANTHER" id="PTHR10778:SF10">
    <property type="entry name" value="SOLUTE CARRIER FAMILY 35 MEMBER B1"/>
    <property type="match status" value="1"/>
</dbReference>
<evidence type="ECO:0000313" key="12">
    <source>
        <dbReference type="EMBL" id="OAT08738.1"/>
    </source>
</evidence>
<feature type="transmembrane region" description="Helical" evidence="11">
    <location>
        <begin position="176"/>
        <end position="197"/>
    </location>
</feature>
<dbReference type="SUPFAM" id="SSF103481">
    <property type="entry name" value="Multidrug resistance efflux transporter EmrE"/>
    <property type="match status" value="1"/>
</dbReference>
<dbReference type="Pfam" id="PF08449">
    <property type="entry name" value="UAA"/>
    <property type="match status" value="1"/>
</dbReference>
<dbReference type="InterPro" id="IPR013657">
    <property type="entry name" value="SCL35B1-4/HUT1"/>
</dbReference>